<dbReference type="Pfam" id="PF00248">
    <property type="entry name" value="Aldo_ket_red"/>
    <property type="match status" value="1"/>
</dbReference>
<dbReference type="InterPro" id="IPR036812">
    <property type="entry name" value="NAD(P)_OxRdtase_dom_sf"/>
</dbReference>
<proteinExistence type="predicted"/>
<organism evidence="3 4">
    <name type="scientific">Strongyloides venezuelensis</name>
    <name type="common">Threadworm</name>
    <dbReference type="NCBI Taxonomy" id="75913"/>
    <lineage>
        <taxon>Eukaryota</taxon>
        <taxon>Metazoa</taxon>
        <taxon>Ecdysozoa</taxon>
        <taxon>Nematoda</taxon>
        <taxon>Chromadorea</taxon>
        <taxon>Rhabditida</taxon>
        <taxon>Tylenchina</taxon>
        <taxon>Panagrolaimomorpha</taxon>
        <taxon>Strongyloidoidea</taxon>
        <taxon>Strongyloididae</taxon>
        <taxon>Strongyloides</taxon>
    </lineage>
</organism>
<dbReference type="AlphaFoldDB" id="A0A0K0F7D6"/>
<evidence type="ECO:0000259" key="2">
    <source>
        <dbReference type="Pfam" id="PF00248"/>
    </source>
</evidence>
<dbReference type="Gene3D" id="3.20.20.100">
    <property type="entry name" value="NADP-dependent oxidoreductase domain"/>
    <property type="match status" value="1"/>
</dbReference>
<feature type="domain" description="NADP-dependent oxidoreductase" evidence="2">
    <location>
        <begin position="81"/>
        <end position="351"/>
    </location>
</feature>
<dbReference type="InterPro" id="IPR044479">
    <property type="entry name" value="LGALDH-like"/>
</dbReference>
<feature type="region of interest" description="Disordered" evidence="1">
    <location>
        <begin position="1"/>
        <end position="26"/>
    </location>
</feature>
<dbReference type="PANTHER" id="PTHR42686:SF1">
    <property type="entry name" value="GH17980P-RELATED"/>
    <property type="match status" value="1"/>
</dbReference>
<evidence type="ECO:0000256" key="1">
    <source>
        <dbReference type="SAM" id="MobiDB-lite"/>
    </source>
</evidence>
<dbReference type="GO" id="GO:0010349">
    <property type="term" value="F:L-galactose dehydrogenase activity"/>
    <property type="evidence" value="ECO:0007669"/>
    <property type="project" value="InterPro"/>
</dbReference>
<reference evidence="4" key="2">
    <citation type="submission" date="2015-08" db="UniProtKB">
        <authorList>
            <consortium name="WormBaseParasite"/>
        </authorList>
    </citation>
    <scope>IDENTIFICATION</scope>
</reference>
<evidence type="ECO:0000313" key="4">
    <source>
        <dbReference type="WBParaSite" id="SVE_0473300.1"/>
    </source>
</evidence>
<dbReference type="Proteomes" id="UP000035680">
    <property type="component" value="Unassembled WGS sequence"/>
</dbReference>
<evidence type="ECO:0000313" key="3">
    <source>
        <dbReference type="Proteomes" id="UP000035680"/>
    </source>
</evidence>
<dbReference type="InterPro" id="IPR023210">
    <property type="entry name" value="NADP_OxRdtase_dom"/>
</dbReference>
<dbReference type="GO" id="GO:0005829">
    <property type="term" value="C:cytosol"/>
    <property type="evidence" value="ECO:0007669"/>
    <property type="project" value="TreeGrafter"/>
</dbReference>
<accession>A0A0K0F7D6</accession>
<dbReference type="PANTHER" id="PTHR42686">
    <property type="entry name" value="GH17980P-RELATED"/>
    <property type="match status" value="1"/>
</dbReference>
<dbReference type="STRING" id="75913.A0A0K0F7D6"/>
<dbReference type="FunFam" id="3.20.20.100:FF:000011">
    <property type="entry name" value="Aldo/keto reductase"/>
    <property type="match status" value="1"/>
</dbReference>
<name>A0A0K0F7D6_STRVS</name>
<dbReference type="SUPFAM" id="SSF51430">
    <property type="entry name" value="NAD(P)-linked oxidoreductase"/>
    <property type="match status" value="1"/>
</dbReference>
<dbReference type="WBParaSite" id="SVE_0473300.1">
    <property type="protein sequence ID" value="SVE_0473300.1"/>
    <property type="gene ID" value="SVE_0473300"/>
</dbReference>
<protein>
    <submittedName>
        <fullName evidence="4">Aldo_ket_red domain-containing protein</fullName>
    </submittedName>
</protein>
<dbReference type="InterPro" id="IPR020471">
    <property type="entry name" value="AKR"/>
</dbReference>
<reference evidence="3" key="1">
    <citation type="submission" date="2014-07" db="EMBL/GenBank/DDBJ databases">
        <authorList>
            <person name="Martin A.A"/>
            <person name="De Silva N."/>
        </authorList>
    </citation>
    <scope>NUCLEOTIDE SEQUENCE</scope>
</reference>
<dbReference type="CDD" id="cd19163">
    <property type="entry name" value="AKR_galDH"/>
    <property type="match status" value="1"/>
</dbReference>
<keyword evidence="3" id="KW-1185">Reference proteome</keyword>
<sequence>MHSDTFSRVRGVSLPPTHVKEPTFSPHNSTVNYQNSKLLFNSTIFKNGDLPPTYVENFHALESVKRMKYKRLEKTDLVISKLSFGSSSFGGLYGSMQLKVIEEILETALKSGINFIDTSYWYCQRRSEEVLGKLLVKFPRRSYYIATKVGRYELDYARNMDYRADKILQSLTSSIKKMKVQYIDVCFLQIHDADFNPSESIIIHETLPALEIAKQMGKIRYIGITGYPLEKLKRIVETSTTRIDIVQSYCRGNLHDNSLGQYIPFFEQRDISVINAGVFGNGLLTKKGPKPWHPAPDLIKNISSEAVQYCSSKNISIERLALDYSTTFKGVASCLIGCESVEELQENLALIWSPIGLSEKERRVKDRIMRRFFDKLENTNWEGTNVRRYWKMLKQLGLPNLATHKFSSMESISSTLTSFSAASSMRSRSLVFRP</sequence>